<accession>A0A1G6VNP8</accession>
<evidence type="ECO:0000256" key="5">
    <source>
        <dbReference type="ARBA" id="ARBA00022519"/>
    </source>
</evidence>
<keyword evidence="7" id="KW-0653">Protein transport</keyword>
<keyword evidence="13" id="KW-1185">Reference proteome</keyword>
<comment type="similarity">
    <text evidence="2">Belongs to the GSP C family.</text>
</comment>
<feature type="compositionally biased region" description="Low complexity" evidence="10">
    <location>
        <begin position="160"/>
        <end position="173"/>
    </location>
</feature>
<dbReference type="Pfam" id="PF11356">
    <property type="entry name" value="T2SSC"/>
    <property type="match status" value="1"/>
</dbReference>
<keyword evidence="5" id="KW-0997">Cell inner membrane</keyword>
<dbReference type="STRING" id="265719.SAMN04488509_103192"/>
<dbReference type="NCBIfam" id="TIGR01713">
    <property type="entry name" value="typeII_sec_gspC"/>
    <property type="match status" value="1"/>
</dbReference>
<reference evidence="12 13" key="1">
    <citation type="submission" date="2016-10" db="EMBL/GenBank/DDBJ databases">
        <authorList>
            <person name="de Groot N.N."/>
        </authorList>
    </citation>
    <scope>NUCLEOTIDE SEQUENCE [LARGE SCALE GENOMIC DNA]</scope>
    <source>
        <strain evidence="12 13">DSM 16957</strain>
    </source>
</reference>
<dbReference type="InterPro" id="IPR001639">
    <property type="entry name" value="T2SS_protein-GspC"/>
</dbReference>
<evidence type="ECO:0000313" key="13">
    <source>
        <dbReference type="Proteomes" id="UP000199603"/>
    </source>
</evidence>
<keyword evidence="4" id="KW-1003">Cell membrane</keyword>
<evidence type="ECO:0000256" key="2">
    <source>
        <dbReference type="ARBA" id="ARBA00007986"/>
    </source>
</evidence>
<dbReference type="Gene3D" id="2.30.42.10">
    <property type="match status" value="1"/>
</dbReference>
<dbReference type="GO" id="GO:0015627">
    <property type="term" value="C:type II protein secretion system complex"/>
    <property type="evidence" value="ECO:0007669"/>
    <property type="project" value="InterPro"/>
</dbReference>
<comment type="subcellular location">
    <subcellularLocation>
        <location evidence="1">Cell inner membrane</location>
    </subcellularLocation>
</comment>
<evidence type="ECO:0000313" key="12">
    <source>
        <dbReference type="EMBL" id="SDD55222.1"/>
    </source>
</evidence>
<evidence type="ECO:0000256" key="3">
    <source>
        <dbReference type="ARBA" id="ARBA00022448"/>
    </source>
</evidence>
<protein>
    <submittedName>
        <fullName evidence="12">Type II secretion system protein C (GspC)</fullName>
    </submittedName>
</protein>
<dbReference type="Gene3D" id="2.30.30.830">
    <property type="match status" value="1"/>
</dbReference>
<keyword evidence="3" id="KW-0813">Transport</keyword>
<keyword evidence="9" id="KW-0472">Membrane</keyword>
<name>A0A1G6VNP8_9GAMM</name>
<evidence type="ECO:0000256" key="10">
    <source>
        <dbReference type="SAM" id="MobiDB-lite"/>
    </source>
</evidence>
<keyword evidence="8" id="KW-1133">Transmembrane helix</keyword>
<evidence type="ECO:0000256" key="6">
    <source>
        <dbReference type="ARBA" id="ARBA00022692"/>
    </source>
</evidence>
<proteinExistence type="inferred from homology"/>
<dbReference type="GO" id="GO:0005886">
    <property type="term" value="C:plasma membrane"/>
    <property type="evidence" value="ECO:0007669"/>
    <property type="project" value="UniProtKB-SubCell"/>
</dbReference>
<sequence length="294" mass="30710">MQAALARLSTVFWARLLALAAAALALWALARLALLLVAGPAIPLQPSGFQPLAAGAAPAEANIARWKLFGEAGVAMDLAALAANAPETALKLTLRGTLNLEDQDQGIAIISDESGRHARYQVGDELPGGARLSAISAGRVLLERNGQTEGLSLPREDGSRPAPGARPSPSAARGVDRSMPSPFINPMIAPGGPDMEGIRNATGIDAAELASQVQVFPVLENGRFAGVRLSAGRDSALFERSGLKPTDIVTAVNGIPLDGPQRQSELMNSLRDASSLQLTIRRDGREQQLGVDLK</sequence>
<evidence type="ECO:0000256" key="1">
    <source>
        <dbReference type="ARBA" id="ARBA00004533"/>
    </source>
</evidence>
<dbReference type="OrthoDB" id="1491375at2"/>
<evidence type="ECO:0000256" key="7">
    <source>
        <dbReference type="ARBA" id="ARBA00022927"/>
    </source>
</evidence>
<dbReference type="AlphaFoldDB" id="A0A1G6VNP8"/>
<feature type="domain" description="Type II secretion system protein GspC N-terminal" evidence="11">
    <location>
        <begin position="22"/>
        <end position="153"/>
    </location>
</feature>
<dbReference type="GO" id="GO:0015628">
    <property type="term" value="P:protein secretion by the type II secretion system"/>
    <property type="evidence" value="ECO:0007669"/>
    <property type="project" value="InterPro"/>
</dbReference>
<evidence type="ECO:0000259" key="11">
    <source>
        <dbReference type="Pfam" id="PF11356"/>
    </source>
</evidence>
<dbReference type="EMBL" id="FNAG01000003">
    <property type="protein sequence ID" value="SDD55222.1"/>
    <property type="molecule type" value="Genomic_DNA"/>
</dbReference>
<keyword evidence="6" id="KW-0812">Transmembrane</keyword>
<evidence type="ECO:0000256" key="4">
    <source>
        <dbReference type="ARBA" id="ARBA00022475"/>
    </source>
</evidence>
<feature type="region of interest" description="Disordered" evidence="10">
    <location>
        <begin position="146"/>
        <end position="196"/>
    </location>
</feature>
<gene>
    <name evidence="12" type="ORF">SAMN04488509_103192</name>
</gene>
<dbReference type="InterPro" id="IPR024961">
    <property type="entry name" value="T2SS_GspC_N"/>
</dbReference>
<dbReference type="Proteomes" id="UP000199603">
    <property type="component" value="Unassembled WGS sequence"/>
</dbReference>
<evidence type="ECO:0000256" key="8">
    <source>
        <dbReference type="ARBA" id="ARBA00022989"/>
    </source>
</evidence>
<dbReference type="SUPFAM" id="SSF50156">
    <property type="entry name" value="PDZ domain-like"/>
    <property type="match status" value="1"/>
</dbReference>
<dbReference type="InterPro" id="IPR036034">
    <property type="entry name" value="PDZ_sf"/>
</dbReference>
<organism evidence="12 13">
    <name type="scientific">Aquimonas voraii</name>
    <dbReference type="NCBI Taxonomy" id="265719"/>
    <lineage>
        <taxon>Bacteria</taxon>
        <taxon>Pseudomonadati</taxon>
        <taxon>Pseudomonadota</taxon>
        <taxon>Gammaproteobacteria</taxon>
        <taxon>Lysobacterales</taxon>
        <taxon>Lysobacteraceae</taxon>
        <taxon>Aquimonas</taxon>
    </lineage>
</organism>
<evidence type="ECO:0000256" key="9">
    <source>
        <dbReference type="ARBA" id="ARBA00023136"/>
    </source>
</evidence>